<dbReference type="EMBL" id="WIXP02000005">
    <property type="protein sequence ID" value="KAF6211013.1"/>
    <property type="molecule type" value="Genomic_DNA"/>
</dbReference>
<feature type="chain" id="PRO_5035909786" description="PLAT domain-containing protein" evidence="9">
    <location>
        <begin position="35"/>
        <end position="2380"/>
    </location>
</feature>
<evidence type="ECO:0000256" key="4">
    <source>
        <dbReference type="ARBA" id="ARBA00022989"/>
    </source>
</evidence>
<evidence type="ECO:0000259" key="10">
    <source>
        <dbReference type="PROSITE" id="PS50095"/>
    </source>
</evidence>
<dbReference type="OrthoDB" id="6623253at2759"/>
<evidence type="ECO:0000256" key="8">
    <source>
        <dbReference type="SAM" id="Phobius"/>
    </source>
</evidence>
<comment type="subcellular location">
    <subcellularLocation>
        <location evidence="1">Membrane</location>
        <topology evidence="1">Multi-pass membrane protein</topology>
    </subcellularLocation>
</comment>
<feature type="transmembrane region" description="Helical" evidence="8">
    <location>
        <begin position="1710"/>
        <end position="1736"/>
    </location>
</feature>
<gene>
    <name evidence="11" type="ORF">GE061_014126</name>
</gene>
<evidence type="ECO:0000256" key="5">
    <source>
        <dbReference type="ARBA" id="ARBA00023136"/>
    </source>
</evidence>
<feature type="transmembrane region" description="Helical" evidence="8">
    <location>
        <begin position="2205"/>
        <end position="2223"/>
    </location>
</feature>
<dbReference type="SMART" id="SM00308">
    <property type="entry name" value="LH2"/>
    <property type="match status" value="1"/>
</dbReference>
<evidence type="ECO:0000256" key="9">
    <source>
        <dbReference type="SAM" id="SignalP"/>
    </source>
</evidence>
<feature type="transmembrane region" description="Helical" evidence="8">
    <location>
        <begin position="2293"/>
        <end position="2320"/>
    </location>
</feature>
<feature type="region of interest" description="Disordered" evidence="7">
    <location>
        <begin position="221"/>
        <end position="242"/>
    </location>
</feature>
<dbReference type="Pfam" id="PF20519">
    <property type="entry name" value="Polycystin_dom"/>
    <property type="match status" value="1"/>
</dbReference>
<feature type="transmembrane region" description="Helical" evidence="8">
    <location>
        <begin position="1838"/>
        <end position="1859"/>
    </location>
</feature>
<feature type="transmembrane region" description="Helical" evidence="8">
    <location>
        <begin position="1343"/>
        <end position="1365"/>
    </location>
</feature>
<dbReference type="SUPFAM" id="SSF49723">
    <property type="entry name" value="Lipase/lipooxygenase domain (PLAT/LH2 domain)"/>
    <property type="match status" value="1"/>
</dbReference>
<dbReference type="InterPro" id="IPR002859">
    <property type="entry name" value="PKD/REJ-like"/>
</dbReference>
<comment type="caution">
    <text evidence="6">Lacks conserved residue(s) required for the propagation of feature annotation.</text>
</comment>
<keyword evidence="5 8" id="KW-0472">Membrane</keyword>
<dbReference type="Gene3D" id="2.60.60.20">
    <property type="entry name" value="PLAT/LH2 domain"/>
    <property type="match status" value="1"/>
</dbReference>
<dbReference type="InterPro" id="IPR001024">
    <property type="entry name" value="PLAT/LH2_dom"/>
</dbReference>
<dbReference type="InterPro" id="IPR036392">
    <property type="entry name" value="PLAT/LH2_dom_sf"/>
</dbReference>
<dbReference type="GO" id="GO:0005262">
    <property type="term" value="F:calcium channel activity"/>
    <property type="evidence" value="ECO:0007669"/>
    <property type="project" value="TreeGrafter"/>
</dbReference>
<dbReference type="Pfam" id="PF01477">
    <property type="entry name" value="PLAT"/>
    <property type="match status" value="1"/>
</dbReference>
<evidence type="ECO:0000313" key="12">
    <source>
        <dbReference type="Proteomes" id="UP000466442"/>
    </source>
</evidence>
<feature type="region of interest" description="Disordered" evidence="7">
    <location>
        <begin position="1664"/>
        <end position="1690"/>
    </location>
</feature>
<feature type="domain" description="PLAT" evidence="10">
    <location>
        <begin position="1391"/>
        <end position="1508"/>
    </location>
</feature>
<dbReference type="GO" id="GO:0050982">
    <property type="term" value="P:detection of mechanical stimulus"/>
    <property type="evidence" value="ECO:0007669"/>
    <property type="project" value="TreeGrafter"/>
</dbReference>
<evidence type="ECO:0000256" key="7">
    <source>
        <dbReference type="SAM" id="MobiDB-lite"/>
    </source>
</evidence>
<evidence type="ECO:0000256" key="6">
    <source>
        <dbReference type="PROSITE-ProRule" id="PRU00152"/>
    </source>
</evidence>
<dbReference type="InterPro" id="IPR046791">
    <property type="entry name" value="Polycystin_dom"/>
</dbReference>
<dbReference type="PANTHER" id="PTHR10877">
    <property type="entry name" value="POLYCYSTIN FAMILY MEMBER"/>
    <property type="match status" value="1"/>
</dbReference>
<evidence type="ECO:0000256" key="1">
    <source>
        <dbReference type="ARBA" id="ARBA00004141"/>
    </source>
</evidence>
<feature type="transmembrane region" description="Helical" evidence="8">
    <location>
        <begin position="1596"/>
        <end position="1615"/>
    </location>
</feature>
<evidence type="ECO:0000256" key="3">
    <source>
        <dbReference type="ARBA" id="ARBA00022692"/>
    </source>
</evidence>
<keyword evidence="3 8" id="KW-0812">Transmembrane</keyword>
<dbReference type="PROSITE" id="PS50095">
    <property type="entry name" value="PLAT"/>
    <property type="match status" value="1"/>
</dbReference>
<feature type="transmembrane region" description="Helical" evidence="8">
    <location>
        <begin position="1742"/>
        <end position="1775"/>
    </location>
</feature>
<feature type="transmembrane region" description="Helical" evidence="8">
    <location>
        <begin position="1559"/>
        <end position="1576"/>
    </location>
</feature>
<sequence>MNQSNNAVNEMRMTNSLTWLLFGLALAQTHRASASNRIFYDLTWADVIRKSEKCSRCAPTRPCLVEWMPKLPVTNNYDLEFAEFITDDELNAKYTGQDNFCDCTPDLWGGVHWKETKEKGCGMLVNNHCKEPNICSAAGRECFTYPNSFYCKCDVSKGEFGQLCNLPVDKKKVGAFGRAPFAFNYKPKMTPFMTTPTFAPYQSDHIRGMIIVNDETIKVPPDWPEQENDYEDMEDPSKRGTDIRDGRNFCGSLNFWEDPTIWYKNAKPWSYLQVTYPRDECLKDLEKKIHYTDKQLCELIPAGEAPAVFLSFDYWFRVDLDPNSPDVIMVPGDPLPIGRRFQMRIALQNTVCHINRKGFTLPPFQSELRKWRVISWRLNSAPLENSMPNPYAALYQLQFRQCTYIFTYTGCSSDQSTQPHYRQDKEIVITSHRRQHPGTKGCETMKIVDNRWTVEWGEQDDINHPDMRSWTFNAEPYPYQKSLGRGIGETGTSIRVTWKEIDTIYDYNGINLNMVVVHDFVQQGHPRRYISTDVGLEYSTRQLCYFEWVYIHEIIKPESEFISQNCDDSNGLQLKITRPFYFYEHIVIEWWCVNPKNPNDPCTQVQKTESLENKFDSYEDFVYMGPMECTNYVWAMKVDYLTSNHTRQYQYQINIARSREAIPNIIMESLSVDLDLNLVNPDEPNYFRIVMEPHKPDIWSWVLYDNIKREPTTGAISKKPVEFEWRQPLTSTYIGIIPPDKLKQDDEYILLSNSKHGRASFSFIANSPPKPGLDGKDCIIAPSSGIVGRTEFQIDCANFTDKQTPLSYKVAESKDVDEMPWLQYKSFSSGTGISSKVSVFHSDVAVLIFDSEGMHKRIQLSVDLKEDPSKQFQDEFPDFLANLPDQAESDKLTAVEEMARFTQYFARLKLPFEEYQKLGLISALSQAVNEYSEANVFMRGAVILKNLFLNQLEKQRLITDTVLLAGGEQLHNFADLFSNKNVLQNLLYYDQKQLRMIFIAIAGLILVQPDPIVINDTIREDEHEAHKIRASKGSYNALHALEKVGLQIREKQYFQLQPTYSTTRENITLRVQVNNASTFNTEFSPYKIPGHTMTVSQETIDKYQGKAIFSTMITSEQNLFWWVENDAGILSVIAEVDEGTLHKSSNYTRADGPFNIYLKLKNFKEKTAEVSASLKPPPICESATKTARMPSVHHFKLPEGEGVFYLEFEPDSINTVKVLISANERPTYDEINKMPFLDSKVIATNFSNLDSRNHSDLYVAVLYSVRGVSFPYFLKYKVVQCVNYIYKKFEARGCRYRQFLENQTDTPRIWCECSHLSWFSAKISKPLAKAILGEDTKLYTPTYYNYIVPFVVALVWLFFFLLLVWGRHKDKLDENSQFLLVLNDNWCTDTYPYVVAVFTGERWGSGTSSWVSIRVFGKDGHSRVHTLYSKFKRVLKNGQDDWFLMKTAQPLGKLTSIQLWHSHSGLSPEWYCQKVVIYDVKTEETYTFIVERWFTFDSRLTLDEARMDEVKTLKPEDVYSKWQYHIAGWIYSEFREKYIWASIISRHPRSLYTRCQRSVLAIGLVMTAMGFSMLFFKFDSGPADYTSFNFTLEDWWNGIKCILIAKLIFVVGFCFRMSKKTKSDELKKREKQRLEKLEKAENKRKPKSRGVYVKHRMMMIMPAPNPKEPVAWKHRPPKKKKDKTSDKSAEEKVVAGQVRHLEKTDLAKKFWYLAWILSIIIISVSSIVIVLLGIRFGKKKSLVWIATFVSGIVTDSLFFQPVKCIVFAILFSLILKRSNTDLTVMEIRYDDVTKEKSSNFDWDHCLKKMWHTRMTKPYHPALTSRILKVRALYGSRRAWYIVYYVVTLLLLLLLVILLIQALGINTSHQGLRQINSYFKEESDQVKSKAGMYKLFHYNVIPALNRVYWYNKKTPLPLEVSERKAVPDNPRFTSNVKGFTQDYTNKLVGVPRLRLLRLQKHKIKIAQTFQLITREAYGHYFQYREDKASYLPEWTKPEEWYGDISQLWNYTSMKYTKTGYNYGKTGWVYSGAGYVVPLSWNLGHSWRTITRLELEKWTDNATRAVFFEANLYNNDIKLYTELRFIIEVLANGVYTSRLMSRATSLFFATNADAQEIIILSLIMAVVLLVYALFVTSQISKESCQHYFSDLRGYFDVLILFLGFMVILHFFLRALTFSLFLDTLETAPHDTYTSLFTPFKIDEETHVLFGLFALITAMALALLTYQALWPKNFYFVFSAIYGLLLVIIAVNVTMSYLIHYTSYSVDREPLQIFFLQTVLRDQIYTVRGDEANTRLFYVFIFPLIVMLTKFNAACVIFLHLWYSEQTHERATRNIKKHSEREKSKKRGAVRLKGSSSARAILSEDIIILRIEKLRVSFVTVLL</sequence>
<feature type="signal peptide" evidence="9">
    <location>
        <begin position="1"/>
        <end position="34"/>
    </location>
</feature>
<feature type="compositionally biased region" description="Basic residues" evidence="7">
    <location>
        <begin position="1672"/>
        <end position="1682"/>
    </location>
</feature>
<dbReference type="Proteomes" id="UP000466442">
    <property type="component" value="Linkage Group LG5"/>
</dbReference>
<keyword evidence="12" id="KW-1185">Reference proteome</keyword>
<dbReference type="GO" id="GO:0016020">
    <property type="term" value="C:membrane"/>
    <property type="evidence" value="ECO:0007669"/>
    <property type="project" value="UniProtKB-SubCell"/>
</dbReference>
<reference evidence="11" key="1">
    <citation type="journal article" date="2021" name="Mol. Ecol. Resour.">
        <title>Apolygus lucorum genome provides insights into omnivorousness and mesophyll feeding.</title>
        <authorList>
            <person name="Liu Y."/>
            <person name="Liu H."/>
            <person name="Wang H."/>
            <person name="Huang T."/>
            <person name="Liu B."/>
            <person name="Yang B."/>
            <person name="Yin L."/>
            <person name="Li B."/>
            <person name="Zhang Y."/>
            <person name="Zhang S."/>
            <person name="Jiang F."/>
            <person name="Zhang X."/>
            <person name="Ren Y."/>
            <person name="Wang B."/>
            <person name="Wang S."/>
            <person name="Lu Y."/>
            <person name="Wu K."/>
            <person name="Fan W."/>
            <person name="Wang G."/>
        </authorList>
    </citation>
    <scope>NUCLEOTIDE SEQUENCE</scope>
    <source>
        <strain evidence="11">12Hb</strain>
    </source>
</reference>
<keyword evidence="9" id="KW-0732">Signal</keyword>
<feature type="transmembrane region" description="Helical" evidence="8">
    <location>
        <begin position="2230"/>
        <end position="2256"/>
    </location>
</feature>
<keyword evidence="4 8" id="KW-1133">Transmembrane helix</keyword>
<name>A0A8S9XPY7_APOLU</name>
<comment type="similarity">
    <text evidence="2">Belongs to the polycystin family.</text>
</comment>
<organism evidence="11 12">
    <name type="scientific">Apolygus lucorum</name>
    <name type="common">Small green plant bug</name>
    <name type="synonym">Lygocoris lucorum</name>
    <dbReference type="NCBI Taxonomy" id="248454"/>
    <lineage>
        <taxon>Eukaryota</taxon>
        <taxon>Metazoa</taxon>
        <taxon>Ecdysozoa</taxon>
        <taxon>Arthropoda</taxon>
        <taxon>Hexapoda</taxon>
        <taxon>Insecta</taxon>
        <taxon>Pterygota</taxon>
        <taxon>Neoptera</taxon>
        <taxon>Paraneoptera</taxon>
        <taxon>Hemiptera</taxon>
        <taxon>Heteroptera</taxon>
        <taxon>Panheteroptera</taxon>
        <taxon>Cimicomorpha</taxon>
        <taxon>Miridae</taxon>
        <taxon>Mirini</taxon>
        <taxon>Apolygus</taxon>
    </lineage>
</organism>
<protein>
    <recommendedName>
        <fullName evidence="10">PLAT domain-containing protein</fullName>
    </recommendedName>
</protein>
<evidence type="ECO:0000313" key="11">
    <source>
        <dbReference type="EMBL" id="KAF6211013.1"/>
    </source>
</evidence>
<feature type="compositionally biased region" description="Acidic residues" evidence="7">
    <location>
        <begin position="224"/>
        <end position="234"/>
    </location>
</feature>
<evidence type="ECO:0000256" key="2">
    <source>
        <dbReference type="ARBA" id="ARBA00007200"/>
    </source>
</evidence>
<proteinExistence type="inferred from homology"/>
<dbReference type="Pfam" id="PF02010">
    <property type="entry name" value="REJ"/>
    <property type="match status" value="1"/>
</dbReference>
<dbReference type="PANTHER" id="PTHR10877:SF150">
    <property type="entry name" value="REJ DOMAIN-CONTAINING PROTEIN"/>
    <property type="match status" value="1"/>
</dbReference>
<feature type="transmembrane region" description="Helical" evidence="8">
    <location>
        <begin position="2115"/>
        <end position="2134"/>
    </location>
</feature>
<feature type="transmembrane region" description="Helical" evidence="8">
    <location>
        <begin position="2155"/>
        <end position="2179"/>
    </location>
</feature>
<accession>A0A8S9XPY7</accession>
<comment type="caution">
    <text evidence="11">The sequence shown here is derived from an EMBL/GenBank/DDBJ whole genome shotgun (WGS) entry which is preliminary data.</text>
</comment>
<dbReference type="InterPro" id="IPR051223">
    <property type="entry name" value="Polycystin"/>
</dbReference>